<gene>
    <name evidence="1" type="ORF">RPERSI_LOCUS18121</name>
</gene>
<accession>A0ACA9RAR0</accession>
<proteinExistence type="predicted"/>
<keyword evidence="2" id="KW-1185">Reference proteome</keyword>
<evidence type="ECO:0000313" key="1">
    <source>
        <dbReference type="EMBL" id="CAG8784794.1"/>
    </source>
</evidence>
<dbReference type="Proteomes" id="UP000789920">
    <property type="component" value="Unassembled WGS sequence"/>
</dbReference>
<evidence type="ECO:0000313" key="2">
    <source>
        <dbReference type="Proteomes" id="UP000789920"/>
    </source>
</evidence>
<sequence>MSLCQRRRGPYVTKACTNCQQKHIKCTGKATCKNCSLNGLKCIFNNSNKKRGPPKGKREPKKDNRPLERNYVLDDSEINSNGVSMQSFIFPNIMQGHTLTFQDHNGIIFYSNPYNELQGVHTFQEIMPFVYQTHTDTDYVMQ</sequence>
<organism evidence="1 2">
    <name type="scientific">Racocetra persica</name>
    <dbReference type="NCBI Taxonomy" id="160502"/>
    <lineage>
        <taxon>Eukaryota</taxon>
        <taxon>Fungi</taxon>
        <taxon>Fungi incertae sedis</taxon>
        <taxon>Mucoromycota</taxon>
        <taxon>Glomeromycotina</taxon>
        <taxon>Glomeromycetes</taxon>
        <taxon>Diversisporales</taxon>
        <taxon>Gigasporaceae</taxon>
        <taxon>Racocetra</taxon>
    </lineage>
</organism>
<dbReference type="EMBL" id="CAJVQC010047477">
    <property type="protein sequence ID" value="CAG8784794.1"/>
    <property type="molecule type" value="Genomic_DNA"/>
</dbReference>
<name>A0ACA9RAR0_9GLOM</name>
<feature type="non-terminal residue" evidence="1">
    <location>
        <position position="142"/>
    </location>
</feature>
<comment type="caution">
    <text evidence="1">The sequence shown here is derived from an EMBL/GenBank/DDBJ whole genome shotgun (WGS) entry which is preliminary data.</text>
</comment>
<reference evidence="1" key="1">
    <citation type="submission" date="2021-06" db="EMBL/GenBank/DDBJ databases">
        <authorList>
            <person name="Kallberg Y."/>
            <person name="Tangrot J."/>
            <person name="Rosling A."/>
        </authorList>
    </citation>
    <scope>NUCLEOTIDE SEQUENCE</scope>
    <source>
        <strain evidence="1">MA461A</strain>
    </source>
</reference>
<protein>
    <submittedName>
        <fullName evidence="1">25338_t:CDS:1</fullName>
    </submittedName>
</protein>